<dbReference type="EMBL" id="CAKASE010000057">
    <property type="protein sequence ID" value="CAG9566721.1"/>
    <property type="molecule type" value="Genomic_DNA"/>
</dbReference>
<dbReference type="Proteomes" id="UP000789524">
    <property type="component" value="Unassembled WGS sequence"/>
</dbReference>
<protein>
    <submittedName>
        <fullName evidence="2">(African queen) hypothetical protein</fullName>
    </submittedName>
</protein>
<sequence length="140" mass="15104">MHAPGPRGGEGRPRGGRGASGTRQSECPPAARGGPHRGFEQIVRRWASTCLGQRPRIRTLPRPAHPASPPLAPCSHFRWGVRTIERREGARREGAGVRAEGAGGAPTRAAAGQRTFVSAVMRPPARAARARFNLPQRDRR</sequence>
<feature type="compositionally biased region" description="Low complexity" evidence="1">
    <location>
        <begin position="96"/>
        <end position="111"/>
    </location>
</feature>
<feature type="region of interest" description="Disordered" evidence="1">
    <location>
        <begin position="89"/>
        <end position="111"/>
    </location>
</feature>
<name>A0A8J2VVB3_9NEOP</name>
<comment type="caution">
    <text evidence="2">The sequence shown here is derived from an EMBL/GenBank/DDBJ whole genome shotgun (WGS) entry which is preliminary data.</text>
</comment>
<keyword evidence="3" id="KW-1185">Reference proteome</keyword>
<organism evidence="2 3">
    <name type="scientific">Danaus chrysippus</name>
    <name type="common">African queen</name>
    <dbReference type="NCBI Taxonomy" id="151541"/>
    <lineage>
        <taxon>Eukaryota</taxon>
        <taxon>Metazoa</taxon>
        <taxon>Ecdysozoa</taxon>
        <taxon>Arthropoda</taxon>
        <taxon>Hexapoda</taxon>
        <taxon>Insecta</taxon>
        <taxon>Pterygota</taxon>
        <taxon>Neoptera</taxon>
        <taxon>Endopterygota</taxon>
        <taxon>Lepidoptera</taxon>
        <taxon>Glossata</taxon>
        <taxon>Ditrysia</taxon>
        <taxon>Papilionoidea</taxon>
        <taxon>Nymphalidae</taxon>
        <taxon>Danainae</taxon>
        <taxon>Danaini</taxon>
        <taxon>Danaina</taxon>
        <taxon>Danaus</taxon>
        <taxon>Anosia</taxon>
    </lineage>
</organism>
<evidence type="ECO:0000313" key="2">
    <source>
        <dbReference type="EMBL" id="CAG9566721.1"/>
    </source>
</evidence>
<accession>A0A8J2VVB3</accession>
<evidence type="ECO:0000313" key="3">
    <source>
        <dbReference type="Proteomes" id="UP000789524"/>
    </source>
</evidence>
<dbReference type="AlphaFoldDB" id="A0A8J2VVB3"/>
<reference evidence="2" key="1">
    <citation type="submission" date="2021-09" db="EMBL/GenBank/DDBJ databases">
        <authorList>
            <person name="Martin H S."/>
        </authorList>
    </citation>
    <scope>NUCLEOTIDE SEQUENCE</scope>
</reference>
<proteinExistence type="predicted"/>
<feature type="region of interest" description="Disordered" evidence="1">
    <location>
        <begin position="1"/>
        <end position="39"/>
    </location>
</feature>
<evidence type="ECO:0000256" key="1">
    <source>
        <dbReference type="SAM" id="MobiDB-lite"/>
    </source>
</evidence>
<gene>
    <name evidence="2" type="ORF">DCHRY22_LOCUS7319</name>
</gene>